<gene>
    <name evidence="2" type="ORF">DLAC_00759</name>
</gene>
<dbReference type="InterPro" id="IPR038060">
    <property type="entry name" value="C12orf66-like_central_sf"/>
</dbReference>
<dbReference type="GO" id="GO:0034198">
    <property type="term" value="P:cellular response to amino acid starvation"/>
    <property type="evidence" value="ECO:0007669"/>
    <property type="project" value="TreeGrafter"/>
</dbReference>
<dbReference type="Gene3D" id="1.10.3450.30">
    <property type="match status" value="1"/>
</dbReference>
<dbReference type="SUPFAM" id="SSF160651">
    <property type="entry name" value="FLJ32549 C-terminal domain-like"/>
    <property type="match status" value="1"/>
</dbReference>
<dbReference type="PANTHER" id="PTHR31581:SF1">
    <property type="entry name" value="KICSTOR SUBUNIT 2"/>
    <property type="match status" value="1"/>
</dbReference>
<dbReference type="FunFam" id="1.10.3450.30:FF:000004">
    <property type="entry name" value="Predicted protein"/>
    <property type="match status" value="1"/>
</dbReference>
<feature type="compositionally biased region" description="Low complexity" evidence="1">
    <location>
        <begin position="664"/>
        <end position="691"/>
    </location>
</feature>
<accession>A0A152A7E2</accession>
<evidence type="ECO:0000313" key="2">
    <source>
        <dbReference type="EMBL" id="KYR01967.1"/>
    </source>
</evidence>
<dbReference type="Proteomes" id="UP000076078">
    <property type="component" value="Unassembled WGS sequence"/>
</dbReference>
<protein>
    <submittedName>
        <fullName evidence="2">Uncharacterized protein</fullName>
    </submittedName>
</protein>
<dbReference type="Pfam" id="PF09404">
    <property type="entry name" value="C12orf66_like"/>
    <property type="match status" value="1"/>
</dbReference>
<evidence type="ECO:0000313" key="3">
    <source>
        <dbReference type="Proteomes" id="UP000076078"/>
    </source>
</evidence>
<dbReference type="SUPFAM" id="SSF158548">
    <property type="entry name" value="FLJ32549 domain-like"/>
    <property type="match status" value="1"/>
</dbReference>
<dbReference type="STRING" id="361077.A0A152A7E2"/>
<dbReference type="PANTHER" id="PTHR31581">
    <property type="entry name" value="KICSTOR COMPLEX PROTEIN C12ORF66"/>
    <property type="match status" value="1"/>
</dbReference>
<dbReference type="OrthoDB" id="18134at2759"/>
<organism evidence="2 3">
    <name type="scientific">Tieghemostelium lacteum</name>
    <name type="common">Slime mold</name>
    <name type="synonym">Dictyostelium lacteum</name>
    <dbReference type="NCBI Taxonomy" id="361077"/>
    <lineage>
        <taxon>Eukaryota</taxon>
        <taxon>Amoebozoa</taxon>
        <taxon>Evosea</taxon>
        <taxon>Eumycetozoa</taxon>
        <taxon>Dictyostelia</taxon>
        <taxon>Dictyosteliales</taxon>
        <taxon>Raperosteliaceae</taxon>
        <taxon>Tieghemostelium</taxon>
    </lineage>
</organism>
<dbReference type="EMBL" id="LODT01000004">
    <property type="protein sequence ID" value="KYR01967.1"/>
    <property type="molecule type" value="Genomic_DNA"/>
</dbReference>
<dbReference type="AlphaFoldDB" id="A0A152A7E2"/>
<dbReference type="SUPFAM" id="SSF52047">
    <property type="entry name" value="RNI-like"/>
    <property type="match status" value="2"/>
</dbReference>
<dbReference type="GO" id="GO:0061462">
    <property type="term" value="P:protein localization to lysosome"/>
    <property type="evidence" value="ECO:0007669"/>
    <property type="project" value="TreeGrafter"/>
</dbReference>
<keyword evidence="3" id="KW-1185">Reference proteome</keyword>
<reference evidence="2 3" key="1">
    <citation type="submission" date="2015-12" db="EMBL/GenBank/DDBJ databases">
        <title>Dictyostelia acquired genes for synthesis and detection of signals that induce cell-type specialization by lateral gene transfer from prokaryotes.</title>
        <authorList>
            <person name="Gloeckner G."/>
            <person name="Schaap P."/>
        </authorList>
    </citation>
    <scope>NUCLEOTIDE SEQUENCE [LARGE SCALE GENOMIC DNA]</scope>
    <source>
        <strain evidence="2 3">TK</strain>
    </source>
</reference>
<evidence type="ECO:0000256" key="1">
    <source>
        <dbReference type="SAM" id="MobiDB-lite"/>
    </source>
</evidence>
<name>A0A152A7E2_TIELA</name>
<dbReference type="InterPro" id="IPR018544">
    <property type="entry name" value="KICS_2"/>
</dbReference>
<comment type="caution">
    <text evidence="2">The sequence shown here is derived from an EMBL/GenBank/DDBJ whole genome shotgun (WGS) entry which is preliminary data.</text>
</comment>
<feature type="region of interest" description="Disordered" evidence="1">
    <location>
        <begin position="662"/>
        <end position="695"/>
    </location>
</feature>
<sequence length="1049" mass="121886">MLIFPHIVITKIILYNIHQINLESNISISQKLWRYLNRLASLNKEFRDIVYKLPISKQFEITTVEDYMNFKKLKEKYVYNNFLAKLSMFNNKLETIYKRDYSDFVKIKVNNQRYLQSLESRPLDNIKSLQFYLTIVKGNTQLMLNFFQKFSGNLKNLEKLKLFCESKHGYTSEMYYYHYSSDEDEEGGDEYNYGDFKIPSLEGLVNLYSLEVFLGEEEIIKSHHYFSKIRNLRKLFIRDSYIKTFILANVLEHCNQLQVLDYISLNDSEDFDILLNGLHLSNSLTSLTLNNGLAKLENIYKSLNLTSTLKLLKLTQISFRDDREFKPIPITNKSLESIYINGSADFYSHWSVQSSLKEIYAVATEASKYLPQFHTKCEVLDVENVHLNELCKILESDMPSLKTIILSGGSYILQSPISKSLERNYNLVSLTISCPVDNSIVVDILSICHPTLTKLFLYNILFWDIDTVFDALESNRNLRDITIQNSLKPRESITTFFERLCDLIDHNHELNYLRFYLPPYDIIPPTSIDLFRNCIKRNYQFINHLHIYSTCNELSKILAQCLIDNTPRANKYYSENYKEFLSTIYNYLGLLQFSILPKLIKSKLNSQNDQNYNKFLQSLISISNCELSYYKFTYLSAKTNNLYEAYQQVANDLKSIYKGTGVQTSPNSGSGSSNSTTSTTTGNTNTTINKSSGDDNSEHSFINTLVQQTSILLHVRALLINIYTTLLSSIQNPDLSFEQVVNGLEEVPNIYRDKITHPLLLHMKSNTNFEISILRNLLKVSVLLSKHVFKDCILLLYQSKIELDQWKDLDQKHSSSSMSQQGSLKTMESSSGGKWTLNTIYQWMCNYHNSLLSKSTLYFHFPLLNVEEEIGGNSMSFKEITNRNSPDYISYIETFCQKSNVLFFSIIFECKDRPYSRIGYSFIDTEIPTGLGSYPLLYYYPLDKSPTQFLPNIVGLILQNPLEKPLDQFYFLDVRKIPQKASNGTTTFQEDHFSYFITKIEPQLYLSIVYKDIKKQKDQNINDFIKTLINSLRIIDIIAQLKLKDLQNK</sequence>
<dbReference type="GO" id="GO:1904262">
    <property type="term" value="P:negative regulation of TORC1 signaling"/>
    <property type="evidence" value="ECO:0007669"/>
    <property type="project" value="TreeGrafter"/>
</dbReference>
<proteinExistence type="predicted"/>
<dbReference type="GO" id="GO:0042149">
    <property type="term" value="P:cellular response to glucose starvation"/>
    <property type="evidence" value="ECO:0007669"/>
    <property type="project" value="TreeGrafter"/>
</dbReference>
<dbReference type="InParanoid" id="A0A152A7E2"/>